<protein>
    <recommendedName>
        <fullName evidence="4">Secreted protein</fullName>
    </recommendedName>
</protein>
<proteinExistence type="predicted"/>
<feature type="signal peptide" evidence="1">
    <location>
        <begin position="1"/>
        <end position="27"/>
    </location>
</feature>
<accession>A0A6A3GIH6</accession>
<dbReference type="AlphaFoldDB" id="A0A6A3GIH6"/>
<reference evidence="2 3" key="1">
    <citation type="submission" date="2018-09" db="EMBL/GenBank/DDBJ databases">
        <title>Genomic investigation of the strawberry pathogen Phytophthora fragariae indicates pathogenicity is determined by transcriptional variation in three key races.</title>
        <authorList>
            <person name="Adams T.M."/>
            <person name="Armitage A.D."/>
            <person name="Sobczyk M.K."/>
            <person name="Bates H.J."/>
            <person name="Dunwell J.M."/>
            <person name="Nellist C.F."/>
            <person name="Harrison R.J."/>
        </authorList>
    </citation>
    <scope>NUCLEOTIDE SEQUENCE [LARGE SCALE GENOMIC DNA]</scope>
    <source>
        <strain evidence="2 3">SCRP324</strain>
    </source>
</reference>
<name>A0A6A3GIH6_9STRA</name>
<feature type="chain" id="PRO_5025634719" description="Secreted protein" evidence="1">
    <location>
        <begin position="28"/>
        <end position="71"/>
    </location>
</feature>
<dbReference type="EMBL" id="QXFU01008079">
    <property type="protein sequence ID" value="KAE8957152.1"/>
    <property type="molecule type" value="Genomic_DNA"/>
</dbReference>
<dbReference type="Proteomes" id="UP000435112">
    <property type="component" value="Unassembled WGS sequence"/>
</dbReference>
<gene>
    <name evidence="2" type="ORF">PR002_g31260</name>
</gene>
<evidence type="ECO:0008006" key="4">
    <source>
        <dbReference type="Google" id="ProtNLM"/>
    </source>
</evidence>
<organism evidence="2 3">
    <name type="scientific">Phytophthora rubi</name>
    <dbReference type="NCBI Taxonomy" id="129364"/>
    <lineage>
        <taxon>Eukaryota</taxon>
        <taxon>Sar</taxon>
        <taxon>Stramenopiles</taxon>
        <taxon>Oomycota</taxon>
        <taxon>Peronosporomycetes</taxon>
        <taxon>Peronosporales</taxon>
        <taxon>Peronosporaceae</taxon>
        <taxon>Phytophthora</taxon>
    </lineage>
</organism>
<sequence>MTRGSYHCPFFTIFLILIYRHIRLRLGSPDADTPSIRYQYHINETIRVFDINMILRSSSQICAMDTVFGPR</sequence>
<keyword evidence="1" id="KW-0732">Signal</keyword>
<evidence type="ECO:0000256" key="1">
    <source>
        <dbReference type="SAM" id="SignalP"/>
    </source>
</evidence>
<evidence type="ECO:0000313" key="2">
    <source>
        <dbReference type="EMBL" id="KAE8957152.1"/>
    </source>
</evidence>
<evidence type="ECO:0000313" key="3">
    <source>
        <dbReference type="Proteomes" id="UP000435112"/>
    </source>
</evidence>
<comment type="caution">
    <text evidence="2">The sequence shown here is derived from an EMBL/GenBank/DDBJ whole genome shotgun (WGS) entry which is preliminary data.</text>
</comment>